<sequence length="349" mass="39340">MADKAIERSPFSPRRPLKATQVSEAGLVRESPLRADSGPPLVLQPNDAAVDLVHWAGVHRAALMAKLIAHGALLFRGFSIDSPEAFADLARALTPDLLDYLERAAARSQVAPKVFTSTELAADQWIPHHHEMSYSHNWPARIYFYCDTAAAEGGCTPIASEREFFPRLDPAIKRRFIEHKVMYVRNYGHGLDLTWQDAFQTDDRAAVEDYCRRFNVAFEWTDGNRLRTRQVRQSIATHPQTGETVWFNHAHLFHQSNLEPEIREVLLQAFGSEGLPRNAYFGDGTPIETSMLDDIRALYHECAVSFPWQRGDVLLLDNFITVHAREPYKGARRILVAMADLHVSGAPSS</sequence>
<dbReference type="PANTHER" id="PTHR10696:SF56">
    <property type="entry name" value="TAUD_TFDA-LIKE DOMAIN-CONTAINING PROTEIN"/>
    <property type="match status" value="1"/>
</dbReference>
<dbReference type="SUPFAM" id="SSF51197">
    <property type="entry name" value="Clavaminate synthase-like"/>
    <property type="match status" value="1"/>
</dbReference>
<evidence type="ECO:0000256" key="4">
    <source>
        <dbReference type="SAM" id="MobiDB-lite"/>
    </source>
</evidence>
<keyword evidence="6" id="KW-0223">Dioxygenase</keyword>
<feature type="domain" description="TauD/TfdA-like" evidence="5">
    <location>
        <begin position="49"/>
        <end position="336"/>
    </location>
</feature>
<organism evidence="6 7">
    <name type="scientific">Bradyrhizobium hipponense</name>
    <dbReference type="NCBI Taxonomy" id="2605638"/>
    <lineage>
        <taxon>Bacteria</taxon>
        <taxon>Pseudomonadati</taxon>
        <taxon>Pseudomonadota</taxon>
        <taxon>Alphaproteobacteria</taxon>
        <taxon>Hyphomicrobiales</taxon>
        <taxon>Nitrobacteraceae</taxon>
        <taxon>Bradyrhizobium</taxon>
    </lineage>
</organism>
<dbReference type="EMBL" id="VSTH01000078">
    <property type="protein sequence ID" value="TYO64338.1"/>
    <property type="molecule type" value="Genomic_DNA"/>
</dbReference>
<protein>
    <submittedName>
        <fullName evidence="6">TauD/TfdA family dioxygenase</fullName>
    </submittedName>
</protein>
<dbReference type="InterPro" id="IPR050411">
    <property type="entry name" value="AlphaKG_dependent_hydroxylases"/>
</dbReference>
<keyword evidence="3" id="KW-0045">Antibiotic biosynthesis</keyword>
<evidence type="ECO:0000313" key="6">
    <source>
        <dbReference type="EMBL" id="TYO64338.1"/>
    </source>
</evidence>
<keyword evidence="7" id="KW-1185">Reference proteome</keyword>
<dbReference type="Gene3D" id="3.60.130.10">
    <property type="entry name" value="Clavaminate synthase-like"/>
    <property type="match status" value="1"/>
</dbReference>
<dbReference type="PANTHER" id="PTHR10696">
    <property type="entry name" value="GAMMA-BUTYROBETAINE HYDROXYLASE-RELATED"/>
    <property type="match status" value="1"/>
</dbReference>
<dbReference type="AlphaFoldDB" id="A0A5S4YJQ6"/>
<evidence type="ECO:0000256" key="3">
    <source>
        <dbReference type="ARBA" id="ARBA00023194"/>
    </source>
</evidence>
<comment type="cofactor">
    <cofactor evidence="1">
        <name>Fe(2+)</name>
        <dbReference type="ChEBI" id="CHEBI:29033"/>
    </cofactor>
</comment>
<dbReference type="Pfam" id="PF02668">
    <property type="entry name" value="TauD"/>
    <property type="match status" value="1"/>
</dbReference>
<name>A0A5S4YJQ6_9BRAD</name>
<dbReference type="GO" id="GO:0016706">
    <property type="term" value="F:2-oxoglutarate-dependent dioxygenase activity"/>
    <property type="evidence" value="ECO:0007669"/>
    <property type="project" value="UniProtKB-ARBA"/>
</dbReference>
<evidence type="ECO:0000313" key="7">
    <source>
        <dbReference type="Proteomes" id="UP000324797"/>
    </source>
</evidence>
<dbReference type="Proteomes" id="UP000324797">
    <property type="component" value="Unassembled WGS sequence"/>
</dbReference>
<reference evidence="6 7" key="1">
    <citation type="submission" date="2019-08" db="EMBL/GenBank/DDBJ databases">
        <title>Bradyrhizobium hipponensis sp. nov., a rhizobium isolated from a Lupinus angustifolius root nodule in Tunisia.</title>
        <authorList>
            <person name="Off K."/>
            <person name="Rejili M."/>
            <person name="Mars M."/>
            <person name="Brachmann A."/>
            <person name="Marin M."/>
        </authorList>
    </citation>
    <scope>NUCLEOTIDE SEQUENCE [LARGE SCALE GENOMIC DNA]</scope>
    <source>
        <strain evidence="7">aSej3</strain>
    </source>
</reference>
<evidence type="ECO:0000259" key="5">
    <source>
        <dbReference type="Pfam" id="PF02668"/>
    </source>
</evidence>
<feature type="region of interest" description="Disordered" evidence="4">
    <location>
        <begin position="1"/>
        <end position="23"/>
    </location>
</feature>
<evidence type="ECO:0000256" key="1">
    <source>
        <dbReference type="ARBA" id="ARBA00001954"/>
    </source>
</evidence>
<accession>A0A5S4YJQ6</accession>
<keyword evidence="2" id="KW-0560">Oxidoreductase</keyword>
<dbReference type="InterPro" id="IPR042098">
    <property type="entry name" value="TauD-like_sf"/>
</dbReference>
<comment type="caution">
    <text evidence="6">The sequence shown here is derived from an EMBL/GenBank/DDBJ whole genome shotgun (WGS) entry which is preliminary data.</text>
</comment>
<dbReference type="InterPro" id="IPR003819">
    <property type="entry name" value="TauD/TfdA-like"/>
</dbReference>
<dbReference type="GO" id="GO:0017000">
    <property type="term" value="P:antibiotic biosynthetic process"/>
    <property type="evidence" value="ECO:0007669"/>
    <property type="project" value="UniProtKB-KW"/>
</dbReference>
<evidence type="ECO:0000256" key="2">
    <source>
        <dbReference type="ARBA" id="ARBA00023002"/>
    </source>
</evidence>
<gene>
    <name evidence="6" type="ORF">FXV83_22480</name>
</gene>
<proteinExistence type="predicted"/>